<dbReference type="Gene3D" id="3.40.50.720">
    <property type="entry name" value="NAD(P)-binding Rossmann-like Domain"/>
    <property type="match status" value="1"/>
</dbReference>
<organism evidence="3 4">
    <name type="scientific">Dendryphion nanum</name>
    <dbReference type="NCBI Taxonomy" id="256645"/>
    <lineage>
        <taxon>Eukaryota</taxon>
        <taxon>Fungi</taxon>
        <taxon>Dikarya</taxon>
        <taxon>Ascomycota</taxon>
        <taxon>Pezizomycotina</taxon>
        <taxon>Dothideomycetes</taxon>
        <taxon>Pleosporomycetidae</taxon>
        <taxon>Pleosporales</taxon>
        <taxon>Torulaceae</taxon>
        <taxon>Dendryphion</taxon>
    </lineage>
</organism>
<evidence type="ECO:0000256" key="1">
    <source>
        <dbReference type="ARBA" id="ARBA00023002"/>
    </source>
</evidence>
<evidence type="ECO:0000313" key="3">
    <source>
        <dbReference type="EMBL" id="KAH7119900.1"/>
    </source>
</evidence>
<dbReference type="Proteomes" id="UP000700596">
    <property type="component" value="Unassembled WGS sequence"/>
</dbReference>
<dbReference type="InterPro" id="IPR052228">
    <property type="entry name" value="Sec_Metab_Biosynth_Oxidored"/>
</dbReference>
<gene>
    <name evidence="3" type="ORF">B0J11DRAFT_71979</name>
</gene>
<dbReference type="PANTHER" id="PTHR47534:SF3">
    <property type="entry name" value="ALCOHOL DEHYDROGENASE-LIKE C-TERMINAL DOMAIN-CONTAINING PROTEIN"/>
    <property type="match status" value="1"/>
</dbReference>
<comment type="caution">
    <text evidence="3">The sequence shown here is derived from an EMBL/GenBank/DDBJ whole genome shotgun (WGS) entry which is preliminary data.</text>
</comment>
<protein>
    <recommendedName>
        <fullName evidence="2">Ketoreductase (KR) domain-containing protein</fullName>
    </recommendedName>
</protein>
<name>A0A9P9IHW1_9PLEO</name>
<keyword evidence="1" id="KW-0560">Oxidoreductase</keyword>
<sequence>MPLDPLILNTNKHLPTHLTAIFVGGTSGIGLYTLLALATHCPNPTIYIIGRSHSAGTRILSDLKALNAAGTYIFIPSDVSLIKNVDSVCKQILEKEQYVNLVFLSTGVMSSGTETAEGLHEPASLILHSRTRFILNLLPLLRAAPLGSPKRVVSVLAGTKEGSMDATDDLQCRHVKVTQMIAMRSFAASMVTLSLESCAKRAPDVGFVHWFPGPVRSGFARGDGLLKRLIRGIIVLLGWLVFIPEKVCGERGLWVGTVDGFGGRGKGGEKGSDGEVGSGVYCVNEKGDVGGEAVVGVLKKLRKEGKGEIVWKHVVGEFLRITGVESLHQKEEEEVEK</sequence>
<dbReference type="Pfam" id="PF08659">
    <property type="entry name" value="KR"/>
    <property type="match status" value="1"/>
</dbReference>
<reference evidence="3" key="1">
    <citation type="journal article" date="2021" name="Nat. Commun.">
        <title>Genetic determinants of endophytism in the Arabidopsis root mycobiome.</title>
        <authorList>
            <person name="Mesny F."/>
            <person name="Miyauchi S."/>
            <person name="Thiergart T."/>
            <person name="Pickel B."/>
            <person name="Atanasova L."/>
            <person name="Karlsson M."/>
            <person name="Huettel B."/>
            <person name="Barry K.W."/>
            <person name="Haridas S."/>
            <person name="Chen C."/>
            <person name="Bauer D."/>
            <person name="Andreopoulos W."/>
            <person name="Pangilinan J."/>
            <person name="LaButti K."/>
            <person name="Riley R."/>
            <person name="Lipzen A."/>
            <person name="Clum A."/>
            <person name="Drula E."/>
            <person name="Henrissat B."/>
            <person name="Kohler A."/>
            <person name="Grigoriev I.V."/>
            <person name="Martin F.M."/>
            <person name="Hacquard S."/>
        </authorList>
    </citation>
    <scope>NUCLEOTIDE SEQUENCE</scope>
    <source>
        <strain evidence="3">MPI-CAGE-CH-0243</strain>
    </source>
</reference>
<dbReference type="GO" id="GO:0016491">
    <property type="term" value="F:oxidoreductase activity"/>
    <property type="evidence" value="ECO:0007669"/>
    <property type="project" value="UniProtKB-KW"/>
</dbReference>
<dbReference type="PANTHER" id="PTHR47534">
    <property type="entry name" value="YALI0E05731P"/>
    <property type="match status" value="1"/>
</dbReference>
<dbReference type="AlphaFoldDB" id="A0A9P9IHW1"/>
<dbReference type="InterPro" id="IPR013968">
    <property type="entry name" value="PKS_KR"/>
</dbReference>
<dbReference type="InterPro" id="IPR036291">
    <property type="entry name" value="NAD(P)-bd_dom_sf"/>
</dbReference>
<dbReference type="OrthoDB" id="2898509at2759"/>
<accession>A0A9P9IHW1</accession>
<keyword evidence="4" id="KW-1185">Reference proteome</keyword>
<dbReference type="EMBL" id="JAGMWT010000011">
    <property type="protein sequence ID" value="KAH7119900.1"/>
    <property type="molecule type" value="Genomic_DNA"/>
</dbReference>
<proteinExistence type="predicted"/>
<dbReference type="SUPFAM" id="SSF51735">
    <property type="entry name" value="NAD(P)-binding Rossmann-fold domains"/>
    <property type="match status" value="1"/>
</dbReference>
<feature type="domain" description="Ketoreductase (KR)" evidence="2">
    <location>
        <begin position="20"/>
        <end position="111"/>
    </location>
</feature>
<evidence type="ECO:0000313" key="4">
    <source>
        <dbReference type="Proteomes" id="UP000700596"/>
    </source>
</evidence>
<evidence type="ECO:0000259" key="2">
    <source>
        <dbReference type="Pfam" id="PF08659"/>
    </source>
</evidence>